<comment type="caution">
    <text evidence="1">The sequence shown here is derived from an EMBL/GenBank/DDBJ whole genome shotgun (WGS) entry which is preliminary data.</text>
</comment>
<dbReference type="Proteomes" id="UP000018296">
    <property type="component" value="Unassembled WGS sequence"/>
</dbReference>
<dbReference type="EMBL" id="AWTC01000020">
    <property type="protein sequence ID" value="EST10646.1"/>
    <property type="molecule type" value="Genomic_DNA"/>
</dbReference>
<evidence type="ECO:0000313" key="1">
    <source>
        <dbReference type="EMBL" id="EST10646.1"/>
    </source>
</evidence>
<accession>V6IVV5</accession>
<evidence type="ECO:0000313" key="2">
    <source>
        <dbReference type="Proteomes" id="UP000018296"/>
    </source>
</evidence>
<keyword evidence="2" id="KW-1185">Reference proteome</keyword>
<proteinExistence type="predicted"/>
<dbReference type="AlphaFoldDB" id="V6IVV5"/>
<name>V6IVV5_9BACL</name>
<gene>
    <name evidence="1" type="ORF">P343_16030</name>
</gene>
<reference evidence="1 2" key="1">
    <citation type="journal article" date="2013" name="Genome Announc.">
        <title>Genome Sequence of Sporolactobacillus laevolacticus DSM442, an Efficient Polymer-Grade D-Lactate Producer from Agricultural Waste Cottonseed as a Nitrogen Source.</title>
        <authorList>
            <person name="Wang H."/>
            <person name="Wang L."/>
            <person name="Ju J."/>
            <person name="Yu B."/>
            <person name="Ma Y."/>
        </authorList>
    </citation>
    <scope>NUCLEOTIDE SEQUENCE [LARGE SCALE GENOMIC DNA]</scope>
    <source>
        <strain evidence="1 2">DSM 442</strain>
    </source>
</reference>
<sequence length="55" mass="6501">MLFQALRSAPLTRTYYAGYQKIVTIKFIPQKYVEALMRANMPELCVKKYRWAVAE</sequence>
<organism evidence="1 2">
    <name type="scientific">Sporolactobacillus laevolacticus DSM 442</name>
    <dbReference type="NCBI Taxonomy" id="1395513"/>
    <lineage>
        <taxon>Bacteria</taxon>
        <taxon>Bacillati</taxon>
        <taxon>Bacillota</taxon>
        <taxon>Bacilli</taxon>
        <taxon>Bacillales</taxon>
        <taxon>Sporolactobacillaceae</taxon>
        <taxon>Sporolactobacillus</taxon>
    </lineage>
</organism>
<protein>
    <submittedName>
        <fullName evidence="1">Uncharacterized protein</fullName>
    </submittedName>
</protein>